<comment type="caution">
    <text evidence="2">The sequence shown here is derived from an EMBL/GenBank/DDBJ whole genome shotgun (WGS) entry which is preliminary data.</text>
</comment>
<evidence type="ECO:0000313" key="2">
    <source>
        <dbReference type="EMBL" id="KKM99374.1"/>
    </source>
</evidence>
<name>A0A0F9LW86_9ZZZZ</name>
<feature type="compositionally biased region" description="Basic and acidic residues" evidence="1">
    <location>
        <begin position="76"/>
        <end position="94"/>
    </location>
</feature>
<dbReference type="EMBL" id="LAZR01005503">
    <property type="protein sequence ID" value="KKM99374.1"/>
    <property type="molecule type" value="Genomic_DNA"/>
</dbReference>
<proteinExistence type="predicted"/>
<feature type="region of interest" description="Disordered" evidence="1">
    <location>
        <begin position="1"/>
        <end position="54"/>
    </location>
</feature>
<accession>A0A0F9LW86</accession>
<gene>
    <name evidence="2" type="ORF">LCGC14_1148520</name>
</gene>
<organism evidence="2">
    <name type="scientific">marine sediment metagenome</name>
    <dbReference type="NCBI Taxonomy" id="412755"/>
    <lineage>
        <taxon>unclassified sequences</taxon>
        <taxon>metagenomes</taxon>
        <taxon>ecological metagenomes</taxon>
    </lineage>
</organism>
<evidence type="ECO:0000256" key="1">
    <source>
        <dbReference type="SAM" id="MobiDB-lite"/>
    </source>
</evidence>
<protein>
    <submittedName>
        <fullName evidence="2">Uncharacterized protein</fullName>
    </submittedName>
</protein>
<sequence>MCSVNARGPNSLARNTGPLSRLVQSPPASRIPRGQHAGRSLPRPPRRQRSAAHRTEATLAATGALCGTRGTRRWRSGPEGRDRGQLPRRPEVPARHPTQARCPRCSAQPAQPVVPCAQHGSRAIVAFDCQLLLPSGDISTARIAQIYHQTEQNLPSDRTHKVPGPAHRIDASK</sequence>
<feature type="compositionally biased region" description="Polar residues" evidence="1">
    <location>
        <begin position="12"/>
        <end position="27"/>
    </location>
</feature>
<feature type="region of interest" description="Disordered" evidence="1">
    <location>
        <begin position="66"/>
        <end position="106"/>
    </location>
</feature>
<dbReference type="AlphaFoldDB" id="A0A0F9LW86"/>
<reference evidence="2" key="1">
    <citation type="journal article" date="2015" name="Nature">
        <title>Complex archaea that bridge the gap between prokaryotes and eukaryotes.</title>
        <authorList>
            <person name="Spang A."/>
            <person name="Saw J.H."/>
            <person name="Jorgensen S.L."/>
            <person name="Zaremba-Niedzwiedzka K."/>
            <person name="Martijn J."/>
            <person name="Lind A.E."/>
            <person name="van Eijk R."/>
            <person name="Schleper C."/>
            <person name="Guy L."/>
            <person name="Ettema T.J."/>
        </authorList>
    </citation>
    <scope>NUCLEOTIDE SEQUENCE</scope>
</reference>